<dbReference type="RefSeq" id="WP_033578702.1">
    <property type="nucleotide sequence ID" value="NZ_CP010586.1"/>
</dbReference>
<evidence type="ECO:0000313" key="3">
    <source>
        <dbReference type="Proteomes" id="UP000036410"/>
    </source>
</evidence>
<dbReference type="CDD" id="cd15482">
    <property type="entry name" value="Sialidase_non-viral"/>
    <property type="match status" value="1"/>
</dbReference>
<feature type="domain" description="Sialidase" evidence="1">
    <location>
        <begin position="46"/>
        <end position="376"/>
    </location>
</feature>
<sequence>MSNQSTTIVADGKLKMCPDGLEHVEAYIPSDCIQNHASNLLVLDNGDLLCTWFGGTQEGIADIHIYLSRLKKGQKEWSKAVKLSDDPARSEQNPILFRAPDNKLWLLYTAQKSGNQDTAIVRYRISEDEGYSWGPIETLFDQPGTFIRQPIVVLDNGDWLLPVFYCITPPGQKWTGNKDISAVKISKDQGESWEEYEVPNSLGCVHMNIEKLDDGTLLALFRSRWADHIYSSRSTDYGKTWSEPIPTQLPNNNSSIQFTKLNNGHLALVFNNMNADNCTERRLSLYDEIEDEEGTDILSANQDTPEKDDEGRQAFWGAPRAPMTVAISEDGGRTWPYKKDIEIGDGYAMTNNSKEKLNREYSYPSIKQSADGKIHIAFTYFRQAIKYVCVSEEFIKS</sequence>
<reference evidence="2 3" key="1">
    <citation type="submission" date="2015-01" db="EMBL/GenBank/DDBJ databases">
        <title>Genome sequence of bacillus megaterium Q3.</title>
        <authorList>
            <person name="Wang Y."/>
            <person name="Luo K."/>
            <person name="Bai L."/>
            <person name="Luo F."/>
        </authorList>
    </citation>
    <scope>NUCLEOTIDE SEQUENCE [LARGE SCALE GENOMIC DNA]</scope>
    <source>
        <strain evidence="2 3">Q3</strain>
    </source>
</reference>
<protein>
    <submittedName>
        <fullName evidence="2">Putative neuraminidase (Sialidase)</fullName>
    </submittedName>
</protein>
<dbReference type="PANTHER" id="PTHR43752">
    <property type="entry name" value="BNR/ASP-BOX REPEAT FAMILY PROTEIN"/>
    <property type="match status" value="1"/>
</dbReference>
<dbReference type="PANTHER" id="PTHR43752:SF2">
    <property type="entry name" value="BNR_ASP-BOX REPEAT FAMILY PROTEIN"/>
    <property type="match status" value="1"/>
</dbReference>
<dbReference type="EMBL" id="CP010586">
    <property type="protein sequence ID" value="AKP76837.1"/>
    <property type="molecule type" value="Genomic_DNA"/>
</dbReference>
<accession>A0A806TRI4</accession>
<gene>
    <name evidence="2" type="ORF">AS52_01872</name>
</gene>
<evidence type="ECO:0000313" key="2">
    <source>
        <dbReference type="EMBL" id="AKP76837.1"/>
    </source>
</evidence>
<organism evidence="2 3">
    <name type="scientific">Priestia megaterium Q3</name>
    <dbReference type="NCBI Taxonomy" id="1452722"/>
    <lineage>
        <taxon>Bacteria</taxon>
        <taxon>Bacillati</taxon>
        <taxon>Bacillota</taxon>
        <taxon>Bacilli</taxon>
        <taxon>Bacillales</taxon>
        <taxon>Bacillaceae</taxon>
        <taxon>Priestia</taxon>
    </lineage>
</organism>
<dbReference type="AlphaFoldDB" id="A0A806TRI4"/>
<dbReference type="InterPro" id="IPR011040">
    <property type="entry name" value="Sialidase"/>
</dbReference>
<dbReference type="Pfam" id="PF13088">
    <property type="entry name" value="BNR_2"/>
    <property type="match status" value="1"/>
</dbReference>
<dbReference type="Proteomes" id="UP000036410">
    <property type="component" value="Chromosome"/>
</dbReference>
<dbReference type="SUPFAM" id="SSF50939">
    <property type="entry name" value="Sialidases"/>
    <property type="match status" value="1"/>
</dbReference>
<evidence type="ECO:0000259" key="1">
    <source>
        <dbReference type="Pfam" id="PF13088"/>
    </source>
</evidence>
<dbReference type="Gene3D" id="2.120.10.10">
    <property type="match status" value="1"/>
</dbReference>
<dbReference type="InterPro" id="IPR036278">
    <property type="entry name" value="Sialidase_sf"/>
</dbReference>
<name>A0A806TRI4_PRIMG</name>
<proteinExistence type="predicted"/>